<protein>
    <submittedName>
        <fullName evidence="2">Uncharacterized protein</fullName>
    </submittedName>
</protein>
<keyword evidence="3" id="KW-1185">Reference proteome</keyword>
<dbReference type="Proteomes" id="UP001157418">
    <property type="component" value="Unassembled WGS sequence"/>
</dbReference>
<proteinExistence type="predicted"/>
<feature type="compositionally biased region" description="Acidic residues" evidence="1">
    <location>
        <begin position="20"/>
        <end position="29"/>
    </location>
</feature>
<evidence type="ECO:0000313" key="2">
    <source>
        <dbReference type="EMBL" id="CAH1413370.1"/>
    </source>
</evidence>
<sequence length="148" mass="17302">MPLSQPSAIVEPELSHSLLDDESDSDEETMNMPFTRKYYRALNQKINMLVSHGEAFSISNFQNIMIVHEATVKILLYESKRLCEENEKLVKEHATKMEATINENYDTEDKIAHEHARKETQITSLKQEFMFVKYELEKMDDEMLLVKA</sequence>
<comment type="caution">
    <text evidence="2">The sequence shown here is derived from an EMBL/GenBank/DDBJ whole genome shotgun (WGS) entry which is preliminary data.</text>
</comment>
<evidence type="ECO:0000256" key="1">
    <source>
        <dbReference type="SAM" id="MobiDB-lite"/>
    </source>
</evidence>
<feature type="region of interest" description="Disordered" evidence="1">
    <location>
        <begin position="1"/>
        <end position="30"/>
    </location>
</feature>
<dbReference type="EMBL" id="CAKMRJ010000001">
    <property type="protein sequence ID" value="CAH1413370.1"/>
    <property type="molecule type" value="Genomic_DNA"/>
</dbReference>
<accession>A0AAU9LUN9</accession>
<evidence type="ECO:0000313" key="3">
    <source>
        <dbReference type="Proteomes" id="UP001157418"/>
    </source>
</evidence>
<name>A0AAU9LUN9_9ASTR</name>
<dbReference type="AlphaFoldDB" id="A0AAU9LUN9"/>
<reference evidence="2 3" key="1">
    <citation type="submission" date="2022-01" db="EMBL/GenBank/DDBJ databases">
        <authorList>
            <person name="Xiong W."/>
            <person name="Schranz E."/>
        </authorList>
    </citation>
    <scope>NUCLEOTIDE SEQUENCE [LARGE SCALE GENOMIC DNA]</scope>
</reference>
<organism evidence="2 3">
    <name type="scientific">Lactuca virosa</name>
    <dbReference type="NCBI Taxonomy" id="75947"/>
    <lineage>
        <taxon>Eukaryota</taxon>
        <taxon>Viridiplantae</taxon>
        <taxon>Streptophyta</taxon>
        <taxon>Embryophyta</taxon>
        <taxon>Tracheophyta</taxon>
        <taxon>Spermatophyta</taxon>
        <taxon>Magnoliopsida</taxon>
        <taxon>eudicotyledons</taxon>
        <taxon>Gunneridae</taxon>
        <taxon>Pentapetalae</taxon>
        <taxon>asterids</taxon>
        <taxon>campanulids</taxon>
        <taxon>Asterales</taxon>
        <taxon>Asteraceae</taxon>
        <taxon>Cichorioideae</taxon>
        <taxon>Cichorieae</taxon>
        <taxon>Lactucinae</taxon>
        <taxon>Lactuca</taxon>
    </lineage>
</organism>
<gene>
    <name evidence="2" type="ORF">LVIROSA_LOCUS1334</name>
</gene>